<dbReference type="InterPro" id="IPR002569">
    <property type="entry name" value="Met_Sox_Rdtase_MsrA_dom"/>
</dbReference>
<dbReference type="SUPFAM" id="SSF55068">
    <property type="entry name" value="Peptide methionine sulfoxide reductase"/>
    <property type="match status" value="1"/>
</dbReference>
<accession>A0A4R3K1W1</accession>
<comment type="catalytic activity">
    <reaction evidence="3 4">
        <text>[thioredoxin]-disulfide + L-methionine + H2O = L-methionine (S)-S-oxide + [thioredoxin]-dithiol</text>
        <dbReference type="Rhea" id="RHEA:19993"/>
        <dbReference type="Rhea" id="RHEA-COMP:10698"/>
        <dbReference type="Rhea" id="RHEA-COMP:10700"/>
        <dbReference type="ChEBI" id="CHEBI:15377"/>
        <dbReference type="ChEBI" id="CHEBI:29950"/>
        <dbReference type="ChEBI" id="CHEBI:50058"/>
        <dbReference type="ChEBI" id="CHEBI:57844"/>
        <dbReference type="ChEBI" id="CHEBI:58772"/>
        <dbReference type="EC" id="1.8.4.11"/>
    </reaction>
</comment>
<dbReference type="OrthoDB" id="4174719at2"/>
<comment type="similarity">
    <text evidence="4">Belongs to the MsrA Met sulfoxide reductase family.</text>
</comment>
<dbReference type="EMBL" id="SMAA01000026">
    <property type="protein sequence ID" value="TCS75958.1"/>
    <property type="molecule type" value="Genomic_DNA"/>
</dbReference>
<evidence type="ECO:0000256" key="4">
    <source>
        <dbReference type="HAMAP-Rule" id="MF_01401"/>
    </source>
</evidence>
<proteinExistence type="inferred from homology"/>
<gene>
    <name evidence="4" type="primary">msrA</name>
    <name evidence="6" type="ORF">EDC37_12625</name>
</gene>
<dbReference type="GO" id="GO:0005737">
    <property type="term" value="C:cytoplasm"/>
    <property type="evidence" value="ECO:0007669"/>
    <property type="project" value="TreeGrafter"/>
</dbReference>
<feature type="active site" evidence="4">
    <location>
        <position position="21"/>
    </location>
</feature>
<dbReference type="GO" id="GO:0008113">
    <property type="term" value="F:peptide-methionine (S)-S-oxide reductase activity"/>
    <property type="evidence" value="ECO:0007669"/>
    <property type="project" value="UniProtKB-UniRule"/>
</dbReference>
<evidence type="ECO:0000256" key="3">
    <source>
        <dbReference type="ARBA" id="ARBA00048782"/>
    </source>
</evidence>
<comment type="catalytic activity">
    <reaction evidence="2 4">
        <text>L-methionyl-[protein] + [thioredoxin]-disulfide + H2O = L-methionyl-(S)-S-oxide-[protein] + [thioredoxin]-dithiol</text>
        <dbReference type="Rhea" id="RHEA:14217"/>
        <dbReference type="Rhea" id="RHEA-COMP:10698"/>
        <dbReference type="Rhea" id="RHEA-COMP:10700"/>
        <dbReference type="Rhea" id="RHEA-COMP:12313"/>
        <dbReference type="Rhea" id="RHEA-COMP:12315"/>
        <dbReference type="ChEBI" id="CHEBI:15377"/>
        <dbReference type="ChEBI" id="CHEBI:16044"/>
        <dbReference type="ChEBI" id="CHEBI:29950"/>
        <dbReference type="ChEBI" id="CHEBI:44120"/>
        <dbReference type="ChEBI" id="CHEBI:50058"/>
        <dbReference type="EC" id="1.8.4.11"/>
    </reaction>
</comment>
<dbReference type="HAMAP" id="MF_01401">
    <property type="entry name" value="MsrA"/>
    <property type="match status" value="1"/>
</dbReference>
<dbReference type="InterPro" id="IPR036509">
    <property type="entry name" value="Met_Sox_Rdtase_MsrA_sf"/>
</dbReference>
<dbReference type="NCBIfam" id="TIGR00401">
    <property type="entry name" value="msrA"/>
    <property type="match status" value="1"/>
</dbReference>
<keyword evidence="1 4" id="KW-0560">Oxidoreductase</keyword>
<comment type="function">
    <text evidence="4">Has an important function as a repair enzyme for proteins that have been inactivated by oxidation. Catalyzes the reversible oxidation-reduction of methionine sulfoxide in proteins to methionine.</text>
</comment>
<dbReference type="Proteomes" id="UP000295188">
    <property type="component" value="Unassembled WGS sequence"/>
</dbReference>
<evidence type="ECO:0000259" key="5">
    <source>
        <dbReference type="Pfam" id="PF01625"/>
    </source>
</evidence>
<evidence type="ECO:0000256" key="2">
    <source>
        <dbReference type="ARBA" id="ARBA00047806"/>
    </source>
</evidence>
<feature type="domain" description="Peptide methionine sulphoxide reductase MsrA" evidence="5">
    <location>
        <begin position="14"/>
        <end position="164"/>
    </location>
</feature>
<dbReference type="InterPro" id="IPR050162">
    <property type="entry name" value="MsrA_MetSO_reductase"/>
</dbReference>
<dbReference type="RefSeq" id="WP_132551549.1">
    <property type="nucleotide sequence ID" value="NZ_SMAA01000026.1"/>
</dbReference>
<protein>
    <recommendedName>
        <fullName evidence="4">Peptide methionine sulfoxide reductase MsrA</fullName>
        <shortName evidence="4">Protein-methionine-S-oxide reductase</shortName>
        <ecNumber evidence="4">1.8.4.11</ecNumber>
    </recommendedName>
    <alternativeName>
        <fullName evidence="4">Peptide-methionine (S)-S-oxide reductase</fullName>
        <shortName evidence="4">Peptide Met(O) reductase</shortName>
    </alternativeName>
</protein>
<dbReference type="PANTHER" id="PTHR42799">
    <property type="entry name" value="MITOCHONDRIAL PEPTIDE METHIONINE SULFOXIDE REDUCTASE"/>
    <property type="match status" value="1"/>
</dbReference>
<name>A0A4R3K1W1_9FIRM</name>
<keyword evidence="7" id="KW-1185">Reference proteome</keyword>
<dbReference type="GO" id="GO:0034599">
    <property type="term" value="P:cellular response to oxidative stress"/>
    <property type="evidence" value="ECO:0007669"/>
    <property type="project" value="TreeGrafter"/>
</dbReference>
<organism evidence="6 7">
    <name type="scientific">Pectinatus cerevisiiphilus</name>
    <dbReference type="NCBI Taxonomy" id="86956"/>
    <lineage>
        <taxon>Bacteria</taxon>
        <taxon>Bacillati</taxon>
        <taxon>Bacillota</taxon>
        <taxon>Negativicutes</taxon>
        <taxon>Selenomonadales</taxon>
        <taxon>Selenomonadaceae</taxon>
        <taxon>Pectinatus</taxon>
    </lineage>
</organism>
<dbReference type="Pfam" id="PF01625">
    <property type="entry name" value="PMSR"/>
    <property type="match status" value="1"/>
</dbReference>
<dbReference type="EC" id="1.8.4.11" evidence="4"/>
<evidence type="ECO:0000313" key="7">
    <source>
        <dbReference type="Proteomes" id="UP000295188"/>
    </source>
</evidence>
<evidence type="ECO:0000256" key="1">
    <source>
        <dbReference type="ARBA" id="ARBA00023002"/>
    </source>
</evidence>
<comment type="caution">
    <text evidence="6">The sequence shown here is derived from an EMBL/GenBank/DDBJ whole genome shotgun (WGS) entry which is preliminary data.</text>
</comment>
<dbReference type="PANTHER" id="PTHR42799:SF2">
    <property type="entry name" value="MITOCHONDRIAL PEPTIDE METHIONINE SULFOXIDE REDUCTASE"/>
    <property type="match status" value="1"/>
</dbReference>
<dbReference type="AlphaFoldDB" id="A0A4R3K1W1"/>
<dbReference type="GO" id="GO:0033744">
    <property type="term" value="F:L-methionine:thioredoxin-disulfide S-oxidoreductase activity"/>
    <property type="evidence" value="ECO:0007669"/>
    <property type="project" value="RHEA"/>
</dbReference>
<sequence length="178" mass="20400">MGKDVNYTEEPNSEIYLAGGCFWGLQAYLDKLKGVICTEVGYANGYTEMPSYEEVCSNMTGHAETVYVKYDSNIISLAKLLQYFFKVIDPTAYEHQGNDYGSQYRTGIYYKNTCDKKIIEQVTTKVKQQYTADIVTEILPIKCYYSAEAYHQKYLEKNPSGYCHINLKSLQNDPMAKE</sequence>
<evidence type="ECO:0000313" key="6">
    <source>
        <dbReference type="EMBL" id="TCS75958.1"/>
    </source>
</evidence>
<dbReference type="Gene3D" id="3.30.1060.10">
    <property type="entry name" value="Peptide methionine sulphoxide reductase MsrA"/>
    <property type="match status" value="1"/>
</dbReference>
<reference evidence="6 7" key="1">
    <citation type="submission" date="2019-03" db="EMBL/GenBank/DDBJ databases">
        <title>Genomic Encyclopedia of Type Strains, Phase IV (KMG-IV): sequencing the most valuable type-strain genomes for metagenomic binning, comparative biology and taxonomic classification.</title>
        <authorList>
            <person name="Goeker M."/>
        </authorList>
    </citation>
    <scope>NUCLEOTIDE SEQUENCE [LARGE SCALE GENOMIC DNA]</scope>
    <source>
        <strain evidence="6 7">DSM 20467</strain>
    </source>
</reference>